<keyword evidence="3 7" id="KW-0547">Nucleotide-binding</keyword>
<evidence type="ECO:0000256" key="7">
    <source>
        <dbReference type="HAMAP-Rule" id="MF_00637"/>
    </source>
</evidence>
<keyword evidence="5 7" id="KW-0067">ATP-binding</keyword>
<protein>
    <recommendedName>
        <fullName evidence="7">Anti-sigma F factor</fullName>
        <ecNumber evidence="7">2.7.11.1</ecNumber>
    </recommendedName>
    <alternativeName>
        <fullName evidence="7">Stage II sporulation protein AB</fullName>
    </alternativeName>
</protein>
<dbReference type="Pfam" id="PF13581">
    <property type="entry name" value="HATPase_c_2"/>
    <property type="match status" value="1"/>
</dbReference>
<dbReference type="InterPro" id="IPR003594">
    <property type="entry name" value="HATPase_dom"/>
</dbReference>
<dbReference type="SMART" id="SM00387">
    <property type="entry name" value="HATPase_c"/>
    <property type="match status" value="1"/>
</dbReference>
<comment type="catalytic activity">
    <reaction evidence="7">
        <text>L-seryl-[protein] + ATP = O-phospho-L-seryl-[protein] + ADP + H(+)</text>
        <dbReference type="Rhea" id="RHEA:17989"/>
        <dbReference type="Rhea" id="RHEA-COMP:9863"/>
        <dbReference type="Rhea" id="RHEA-COMP:11604"/>
        <dbReference type="ChEBI" id="CHEBI:15378"/>
        <dbReference type="ChEBI" id="CHEBI:29999"/>
        <dbReference type="ChEBI" id="CHEBI:30616"/>
        <dbReference type="ChEBI" id="CHEBI:83421"/>
        <dbReference type="ChEBI" id="CHEBI:456216"/>
        <dbReference type="EC" id="2.7.11.1"/>
    </reaction>
</comment>
<evidence type="ECO:0000256" key="2">
    <source>
        <dbReference type="ARBA" id="ARBA00022679"/>
    </source>
</evidence>
<sequence>MVTHNRVIVELAAIPENVGVARLMAAMVAAQGAFTVAEVDEVKLAVSEAVTNAIVHGYRGDARRMVRMEATLDDGTLEIVVADEGRGIEDVELARQAAVTSDPERMGLGFSFMEAHMDEVHVESAVGRGTRVTMLKRPSARDVAAARGS</sequence>
<evidence type="ECO:0000259" key="8">
    <source>
        <dbReference type="SMART" id="SM00387"/>
    </source>
</evidence>
<dbReference type="SUPFAM" id="SSF55874">
    <property type="entry name" value="ATPase domain of HSP90 chaperone/DNA topoisomerase II/histidine kinase"/>
    <property type="match status" value="1"/>
</dbReference>
<reference evidence="9 10" key="1">
    <citation type="submission" date="2021-03" db="EMBL/GenBank/DDBJ databases">
        <title>Genomic Encyclopedia of Type Strains, Phase IV (KMG-IV): sequencing the most valuable type-strain genomes for metagenomic binning, comparative biology and taxonomic classification.</title>
        <authorList>
            <person name="Goeker M."/>
        </authorList>
    </citation>
    <scope>NUCLEOTIDE SEQUENCE [LARGE SCALE GENOMIC DNA]</scope>
    <source>
        <strain evidence="9 10">DSM 27138</strain>
    </source>
</reference>
<dbReference type="InterPro" id="IPR050267">
    <property type="entry name" value="Anti-sigma-factor_SerPK"/>
</dbReference>
<comment type="function">
    <text evidence="7">Binds to sigma F and blocks its ability to form an RNA polymerase holoenzyme (E-sigma F). Phosphorylates SpoIIAA on a serine residue. This phosphorylation may enable SpoIIAA to act as an anti-anti-sigma factor that counteracts SpoIIAB and thus releases sigma F from inhibition.</text>
</comment>
<evidence type="ECO:0000313" key="9">
    <source>
        <dbReference type="EMBL" id="MBP2016724.1"/>
    </source>
</evidence>
<dbReference type="RefSeq" id="WP_209464882.1">
    <property type="nucleotide sequence ID" value="NZ_JAGGLG010000001.1"/>
</dbReference>
<keyword evidence="6 7" id="KW-0749">Sporulation</keyword>
<keyword evidence="1 7" id="KW-0723">Serine/threonine-protein kinase</keyword>
<evidence type="ECO:0000256" key="1">
    <source>
        <dbReference type="ARBA" id="ARBA00022527"/>
    </source>
</evidence>
<dbReference type="GO" id="GO:0004674">
    <property type="term" value="F:protein serine/threonine kinase activity"/>
    <property type="evidence" value="ECO:0007669"/>
    <property type="project" value="UniProtKB-EC"/>
</dbReference>
<dbReference type="PANTHER" id="PTHR35526">
    <property type="entry name" value="ANTI-SIGMA-F FACTOR RSBW-RELATED"/>
    <property type="match status" value="1"/>
</dbReference>
<comment type="caution">
    <text evidence="9">The sequence shown here is derived from an EMBL/GenBank/DDBJ whole genome shotgun (WGS) entry which is preliminary data.</text>
</comment>
<dbReference type="InterPro" id="IPR036890">
    <property type="entry name" value="HATPase_C_sf"/>
</dbReference>
<keyword evidence="10" id="KW-1185">Reference proteome</keyword>
<dbReference type="PANTHER" id="PTHR35526:SF3">
    <property type="entry name" value="ANTI-SIGMA-F FACTOR RSBW"/>
    <property type="match status" value="1"/>
</dbReference>
<proteinExistence type="inferred from homology"/>
<dbReference type="EMBL" id="JAGGLG010000001">
    <property type="protein sequence ID" value="MBP2016724.1"/>
    <property type="molecule type" value="Genomic_DNA"/>
</dbReference>
<evidence type="ECO:0000256" key="3">
    <source>
        <dbReference type="ARBA" id="ARBA00022741"/>
    </source>
</evidence>
<organism evidence="9 10">
    <name type="scientific">Symbiobacterium terraclitae</name>
    <dbReference type="NCBI Taxonomy" id="557451"/>
    <lineage>
        <taxon>Bacteria</taxon>
        <taxon>Bacillati</taxon>
        <taxon>Bacillota</taxon>
        <taxon>Clostridia</taxon>
        <taxon>Eubacteriales</taxon>
        <taxon>Symbiobacteriaceae</taxon>
        <taxon>Symbiobacterium</taxon>
    </lineage>
</organism>
<keyword evidence="2 7" id="KW-0808">Transferase</keyword>
<comment type="catalytic activity">
    <reaction evidence="7">
        <text>L-threonyl-[protein] + ATP = O-phospho-L-threonyl-[protein] + ADP + H(+)</text>
        <dbReference type="Rhea" id="RHEA:46608"/>
        <dbReference type="Rhea" id="RHEA-COMP:11060"/>
        <dbReference type="Rhea" id="RHEA-COMP:11605"/>
        <dbReference type="ChEBI" id="CHEBI:15378"/>
        <dbReference type="ChEBI" id="CHEBI:30013"/>
        <dbReference type="ChEBI" id="CHEBI:30616"/>
        <dbReference type="ChEBI" id="CHEBI:61977"/>
        <dbReference type="ChEBI" id="CHEBI:456216"/>
        <dbReference type="EC" id="2.7.11.1"/>
    </reaction>
</comment>
<keyword evidence="4 7" id="KW-0418">Kinase</keyword>
<evidence type="ECO:0000313" key="10">
    <source>
        <dbReference type="Proteomes" id="UP001519289"/>
    </source>
</evidence>
<dbReference type="Gene3D" id="3.30.565.10">
    <property type="entry name" value="Histidine kinase-like ATPase, C-terminal domain"/>
    <property type="match status" value="1"/>
</dbReference>
<name>A0ABS4JMF9_9FIRM</name>
<accession>A0ABS4JMF9</accession>
<evidence type="ECO:0000256" key="4">
    <source>
        <dbReference type="ARBA" id="ARBA00022777"/>
    </source>
</evidence>
<evidence type="ECO:0000256" key="5">
    <source>
        <dbReference type="ARBA" id="ARBA00022840"/>
    </source>
</evidence>
<evidence type="ECO:0000256" key="6">
    <source>
        <dbReference type="ARBA" id="ARBA00022969"/>
    </source>
</evidence>
<dbReference type="InterPro" id="IPR010194">
    <property type="entry name" value="Anti-sigma_F"/>
</dbReference>
<comment type="similarity">
    <text evidence="7">Belongs to the anti-sigma-factor family.</text>
</comment>
<gene>
    <name evidence="7" type="primary">spoIIAB</name>
    <name evidence="9" type="ORF">J2Z79_000097</name>
</gene>
<dbReference type="Proteomes" id="UP001519289">
    <property type="component" value="Unassembled WGS sequence"/>
</dbReference>
<dbReference type="HAMAP" id="MF_00637">
    <property type="entry name" value="Anti_sigma_F"/>
    <property type="match status" value="1"/>
</dbReference>
<dbReference type="EC" id="2.7.11.1" evidence="7"/>
<feature type="domain" description="Histidine kinase/HSP90-like ATPase" evidence="8">
    <location>
        <begin position="37"/>
        <end position="140"/>
    </location>
</feature>
<dbReference type="NCBIfam" id="TIGR01925">
    <property type="entry name" value="spIIAB"/>
    <property type="match status" value="1"/>
</dbReference>